<reference evidence="2" key="1">
    <citation type="submission" date="2021-01" db="EMBL/GenBank/DDBJ databases">
        <authorList>
            <person name="Corre E."/>
            <person name="Pelletier E."/>
            <person name="Niang G."/>
            <person name="Scheremetjew M."/>
            <person name="Finn R."/>
            <person name="Kale V."/>
            <person name="Holt S."/>
            <person name="Cochrane G."/>
            <person name="Meng A."/>
            <person name="Brown T."/>
            <person name="Cohen L."/>
        </authorList>
    </citation>
    <scope>NUCLEOTIDE SEQUENCE</scope>
</reference>
<protein>
    <submittedName>
        <fullName evidence="2">Uncharacterized protein</fullName>
    </submittedName>
</protein>
<feature type="region of interest" description="Disordered" evidence="1">
    <location>
        <begin position="50"/>
        <end position="105"/>
    </location>
</feature>
<name>A0A7S1AKU1_NOCSC</name>
<sequence>MPRGWFRQFAVFLLPLPSERERKQMDGEDAESRQFKVLVKNTFLDVEVPKAPDLARARTAPPPSRPSHEPLPFFSDDRTHDDSDEDHLDSLPEVSPPLELGRDTTYDDWQKAEYWTEEQWENKELWDWGADIPHPPTDLGLPQVHGGMMYPAVQMVPVMVPVVSHIGGDVGATMPGAAGSKQSESGGAQWPPPPPVAHAPTTVTSGSSTLDAKPPATGPRSSGGEPVPASNETSRGGPPALPQPQTLTRAFSVTSGFYRVYWTVDARKLRANDKQAVSPPFQLSFGDHFPNVAFKMMIYPKIVNDSKGGASFKKARGRGFVQLKCEAELFDVAAPVNFRIAIGSKETLQEPRGPVCHNFSASAVCGLRKEEEEWDFAAVVDQESMTFVVCLEIVK</sequence>
<feature type="region of interest" description="Disordered" evidence="1">
    <location>
        <begin position="173"/>
        <end position="245"/>
    </location>
</feature>
<evidence type="ECO:0000313" key="2">
    <source>
        <dbReference type="EMBL" id="CAD8856912.1"/>
    </source>
</evidence>
<organism evidence="2">
    <name type="scientific">Noctiluca scintillans</name>
    <name type="common">Sea sparkle</name>
    <name type="synonym">Red tide dinoflagellate</name>
    <dbReference type="NCBI Taxonomy" id="2966"/>
    <lineage>
        <taxon>Eukaryota</taxon>
        <taxon>Sar</taxon>
        <taxon>Alveolata</taxon>
        <taxon>Dinophyceae</taxon>
        <taxon>Noctilucales</taxon>
        <taxon>Noctilucaceae</taxon>
        <taxon>Noctiluca</taxon>
    </lineage>
</organism>
<evidence type="ECO:0000256" key="1">
    <source>
        <dbReference type="SAM" id="MobiDB-lite"/>
    </source>
</evidence>
<dbReference type="AlphaFoldDB" id="A0A7S1AKU1"/>
<accession>A0A7S1AKU1</accession>
<dbReference type="EMBL" id="HBFQ01044166">
    <property type="protein sequence ID" value="CAD8856912.1"/>
    <property type="molecule type" value="Transcribed_RNA"/>
</dbReference>
<gene>
    <name evidence="2" type="ORF">NSCI0253_LOCUS31264</name>
</gene>
<proteinExistence type="predicted"/>